<dbReference type="InterPro" id="IPR014729">
    <property type="entry name" value="Rossmann-like_a/b/a_fold"/>
</dbReference>
<name>A0A0F9RTL1_9ZZZZ</name>
<dbReference type="SUPFAM" id="SSF52402">
    <property type="entry name" value="Adenine nucleotide alpha hydrolases-like"/>
    <property type="match status" value="1"/>
</dbReference>
<dbReference type="PANTHER" id="PTHR43284">
    <property type="entry name" value="ASPARAGINE SYNTHETASE (GLUTAMINE-HYDROLYZING)"/>
    <property type="match status" value="1"/>
</dbReference>
<dbReference type="Gene3D" id="3.40.50.620">
    <property type="entry name" value="HUPs"/>
    <property type="match status" value="1"/>
</dbReference>
<accession>A0A0F9RTL1</accession>
<dbReference type="GO" id="GO:0006529">
    <property type="term" value="P:asparagine biosynthetic process"/>
    <property type="evidence" value="ECO:0007669"/>
    <property type="project" value="InterPro"/>
</dbReference>
<dbReference type="PANTHER" id="PTHR43284:SF1">
    <property type="entry name" value="ASPARAGINE SYNTHETASE"/>
    <property type="match status" value="1"/>
</dbReference>
<proteinExistence type="predicted"/>
<evidence type="ECO:0000259" key="1">
    <source>
        <dbReference type="Pfam" id="PF00733"/>
    </source>
</evidence>
<sequence>IVSVEGFVWLGVDRMRSFPVFYSLPGKSGLRISDSVDKIISYTGKWKMNVPARNEFLATGYVTGNETLVEEIFQVQAAEIVEINTSDEPNGKRINSSVYSSYRTAMSVPERPSTSSSGKLVDELIQITNRISERLASSLGGRTAVIELSGGYDSRLVASMLKKHNYSQLICFSYGREGNPDMMRAEEVAGKLGIKFIPIIPSINIIYFHSFSFGVTDEPRTRTFFTEYRGHIPARLPFPPRLPYYLYR</sequence>
<feature type="domain" description="Asparagine synthetase" evidence="1">
    <location>
        <begin position="146"/>
        <end position="195"/>
    </location>
</feature>
<dbReference type="InterPro" id="IPR051786">
    <property type="entry name" value="ASN_synthetase/amidase"/>
</dbReference>
<dbReference type="EMBL" id="LAZR01002573">
    <property type="protein sequence ID" value="KKN28301.1"/>
    <property type="molecule type" value="Genomic_DNA"/>
</dbReference>
<evidence type="ECO:0000313" key="2">
    <source>
        <dbReference type="EMBL" id="KKN28301.1"/>
    </source>
</evidence>
<organism evidence="2">
    <name type="scientific">marine sediment metagenome</name>
    <dbReference type="NCBI Taxonomy" id="412755"/>
    <lineage>
        <taxon>unclassified sequences</taxon>
        <taxon>metagenomes</taxon>
        <taxon>ecological metagenomes</taxon>
    </lineage>
</organism>
<protein>
    <recommendedName>
        <fullName evidence="1">Asparagine synthetase domain-containing protein</fullName>
    </recommendedName>
</protein>
<dbReference type="Pfam" id="PF00733">
    <property type="entry name" value="Asn_synthase"/>
    <property type="match status" value="1"/>
</dbReference>
<feature type="non-terminal residue" evidence="2">
    <location>
        <position position="1"/>
    </location>
</feature>
<gene>
    <name evidence="2" type="ORF">LCGC14_0855370</name>
</gene>
<reference evidence="2" key="1">
    <citation type="journal article" date="2015" name="Nature">
        <title>Complex archaea that bridge the gap between prokaryotes and eukaryotes.</title>
        <authorList>
            <person name="Spang A."/>
            <person name="Saw J.H."/>
            <person name="Jorgensen S.L."/>
            <person name="Zaremba-Niedzwiedzka K."/>
            <person name="Martijn J."/>
            <person name="Lind A.E."/>
            <person name="van Eijk R."/>
            <person name="Schleper C."/>
            <person name="Guy L."/>
            <person name="Ettema T.J."/>
        </authorList>
    </citation>
    <scope>NUCLEOTIDE SEQUENCE</scope>
</reference>
<dbReference type="GO" id="GO:0004066">
    <property type="term" value="F:asparagine synthase (glutamine-hydrolyzing) activity"/>
    <property type="evidence" value="ECO:0007669"/>
    <property type="project" value="InterPro"/>
</dbReference>
<dbReference type="InterPro" id="IPR001962">
    <property type="entry name" value="Asn_synthase"/>
</dbReference>
<comment type="caution">
    <text evidence="2">The sequence shown here is derived from an EMBL/GenBank/DDBJ whole genome shotgun (WGS) entry which is preliminary data.</text>
</comment>
<dbReference type="AlphaFoldDB" id="A0A0F9RTL1"/>